<dbReference type="PANTHER" id="PTHR33169">
    <property type="entry name" value="PADR-FAMILY TRANSCRIPTIONAL REGULATOR"/>
    <property type="match status" value="1"/>
</dbReference>
<dbReference type="InterPro" id="IPR052509">
    <property type="entry name" value="Metal_resp_DNA-bind_regulator"/>
</dbReference>
<dbReference type="AlphaFoldDB" id="A0A7I8D085"/>
<dbReference type="InterPro" id="IPR005149">
    <property type="entry name" value="Tscrpt_reg_PadR_N"/>
</dbReference>
<feature type="coiled-coil region" evidence="1">
    <location>
        <begin position="111"/>
        <end position="138"/>
    </location>
</feature>
<dbReference type="SUPFAM" id="SSF46785">
    <property type="entry name" value="Winged helix' DNA-binding domain"/>
    <property type="match status" value="1"/>
</dbReference>
<gene>
    <name evidence="3" type="ORF">C12CBH8_08200</name>
</gene>
<dbReference type="RefSeq" id="WP_215533619.1">
    <property type="nucleotide sequence ID" value="NZ_AP023321.1"/>
</dbReference>
<dbReference type="EMBL" id="AP023321">
    <property type="protein sequence ID" value="BCI60181.1"/>
    <property type="molecule type" value="Genomic_DNA"/>
</dbReference>
<protein>
    <submittedName>
        <fullName evidence="3">Transcriptional regulator</fullName>
    </submittedName>
</protein>
<evidence type="ECO:0000313" key="3">
    <source>
        <dbReference type="EMBL" id="BCI60181.1"/>
    </source>
</evidence>
<keyword evidence="1" id="KW-0175">Coiled coil</keyword>
<dbReference type="Gene3D" id="1.10.10.10">
    <property type="entry name" value="Winged helix-like DNA-binding domain superfamily/Winged helix DNA-binding domain"/>
    <property type="match status" value="1"/>
</dbReference>
<dbReference type="InterPro" id="IPR036390">
    <property type="entry name" value="WH_DNA-bd_sf"/>
</dbReference>
<evidence type="ECO:0000259" key="2">
    <source>
        <dbReference type="Pfam" id="PF03551"/>
    </source>
</evidence>
<name>A0A7I8D085_9FIRM</name>
<dbReference type="Proteomes" id="UP000593890">
    <property type="component" value="Chromosome"/>
</dbReference>
<organism evidence="3 4">
    <name type="scientific">Solibaculum mannosilyticum</name>
    <dbReference type="NCBI Taxonomy" id="2780922"/>
    <lineage>
        <taxon>Bacteria</taxon>
        <taxon>Bacillati</taxon>
        <taxon>Bacillota</taxon>
        <taxon>Clostridia</taxon>
        <taxon>Eubacteriales</taxon>
        <taxon>Oscillospiraceae</taxon>
        <taxon>Solibaculum</taxon>
    </lineage>
</organism>
<dbReference type="PANTHER" id="PTHR33169:SF14">
    <property type="entry name" value="TRANSCRIPTIONAL REGULATOR RV3488"/>
    <property type="match status" value="1"/>
</dbReference>
<dbReference type="InterPro" id="IPR036388">
    <property type="entry name" value="WH-like_DNA-bd_sf"/>
</dbReference>
<evidence type="ECO:0000256" key="1">
    <source>
        <dbReference type="SAM" id="Coils"/>
    </source>
</evidence>
<keyword evidence="4" id="KW-1185">Reference proteome</keyword>
<proteinExistence type="predicted"/>
<sequence>MSSIDLVILGMLLEKPQSAYEIQKDIEYHHFSRWTKISIPSIYKKVHQLKEKGYLKSQVKKGSKFTKKAVYSITDEGKSCFFQLMKDCVDQPVSFVFDFNVVITNLNKIEKDKALELIDELRNRITSSSQENRQYADLYRDIPLVGKTVFKQQQLLYNSLLQWLDDFETQFKLGG</sequence>
<feature type="domain" description="Transcription regulator PadR N-terminal" evidence="2">
    <location>
        <begin position="8"/>
        <end position="79"/>
    </location>
</feature>
<dbReference type="KEGG" id="sman:C12CBH8_08200"/>
<reference evidence="4" key="1">
    <citation type="submission" date="2020-07" db="EMBL/GenBank/DDBJ databases">
        <title>Complete genome sequencing of Clostridia bacterium strain 12CBH8.</title>
        <authorList>
            <person name="Sakamoto M."/>
            <person name="Murakami T."/>
            <person name="Mori H."/>
        </authorList>
    </citation>
    <scope>NUCLEOTIDE SEQUENCE [LARGE SCALE GENOMIC DNA]</scope>
    <source>
        <strain evidence="4">12CBH8</strain>
    </source>
</reference>
<accession>A0A7I8D085</accession>
<evidence type="ECO:0000313" key="4">
    <source>
        <dbReference type="Proteomes" id="UP000593890"/>
    </source>
</evidence>
<dbReference type="Pfam" id="PF03551">
    <property type="entry name" value="PadR"/>
    <property type="match status" value="1"/>
</dbReference>